<accession>A0A9P0TK66</accession>
<feature type="compositionally biased region" description="Basic and acidic residues" evidence="2">
    <location>
        <begin position="521"/>
        <end position="537"/>
    </location>
</feature>
<dbReference type="Gene3D" id="2.60.120.200">
    <property type="match status" value="1"/>
</dbReference>
<reference evidence="5" key="1">
    <citation type="submission" date="2022-05" db="EMBL/GenBank/DDBJ databases">
        <authorList>
            <person name="Okamura Y."/>
        </authorList>
    </citation>
    <scope>NUCLEOTIDE SEQUENCE</scope>
</reference>
<evidence type="ECO:0000259" key="4">
    <source>
        <dbReference type="Pfam" id="PF20010"/>
    </source>
</evidence>
<dbReference type="InterPro" id="IPR050938">
    <property type="entry name" value="Collagen_Structural_Proteins"/>
</dbReference>
<dbReference type="Proteomes" id="UP001152562">
    <property type="component" value="Unassembled WGS sequence"/>
</dbReference>
<dbReference type="SUPFAM" id="SSF49899">
    <property type="entry name" value="Concanavalin A-like lectins/glucanases"/>
    <property type="match status" value="1"/>
</dbReference>
<dbReference type="Pfam" id="PF20010">
    <property type="entry name" value="Collagen_trimer"/>
    <property type="match status" value="1"/>
</dbReference>
<feature type="compositionally biased region" description="Basic and acidic residues" evidence="2">
    <location>
        <begin position="256"/>
        <end position="269"/>
    </location>
</feature>
<dbReference type="Pfam" id="PF01391">
    <property type="entry name" value="Collagen"/>
    <property type="match status" value="3"/>
</dbReference>
<feature type="compositionally biased region" description="Basic and acidic residues" evidence="2">
    <location>
        <begin position="416"/>
        <end position="431"/>
    </location>
</feature>
<dbReference type="SUPFAM" id="SSF56436">
    <property type="entry name" value="C-type lectin-like"/>
    <property type="match status" value="1"/>
</dbReference>
<feature type="compositionally biased region" description="Basic and acidic residues" evidence="2">
    <location>
        <begin position="385"/>
        <end position="400"/>
    </location>
</feature>
<feature type="region of interest" description="Disordered" evidence="2">
    <location>
        <begin position="449"/>
        <end position="497"/>
    </location>
</feature>
<evidence type="ECO:0008006" key="7">
    <source>
        <dbReference type="Google" id="ProtNLM"/>
    </source>
</evidence>
<evidence type="ECO:0000259" key="3">
    <source>
        <dbReference type="Pfam" id="PF06482"/>
    </source>
</evidence>
<dbReference type="PANTHER" id="PTHR37456:SF6">
    <property type="entry name" value="COLLAGEN ALPHA-1(XXIII) CHAIN-LIKE ISOFORM X2"/>
    <property type="match status" value="1"/>
</dbReference>
<feature type="domain" description="Collagenase NC10/endostatin" evidence="3">
    <location>
        <begin position="833"/>
        <end position="1003"/>
    </location>
</feature>
<dbReference type="Gene3D" id="3.10.100.10">
    <property type="entry name" value="Mannose-Binding Protein A, subunit A"/>
    <property type="match status" value="1"/>
</dbReference>
<evidence type="ECO:0000313" key="6">
    <source>
        <dbReference type="Proteomes" id="UP001152562"/>
    </source>
</evidence>
<organism evidence="5 6">
    <name type="scientific">Pieris brassicae</name>
    <name type="common">White butterfly</name>
    <name type="synonym">Large white butterfly</name>
    <dbReference type="NCBI Taxonomy" id="7116"/>
    <lineage>
        <taxon>Eukaryota</taxon>
        <taxon>Metazoa</taxon>
        <taxon>Ecdysozoa</taxon>
        <taxon>Arthropoda</taxon>
        <taxon>Hexapoda</taxon>
        <taxon>Insecta</taxon>
        <taxon>Pterygota</taxon>
        <taxon>Neoptera</taxon>
        <taxon>Endopterygota</taxon>
        <taxon>Lepidoptera</taxon>
        <taxon>Glossata</taxon>
        <taxon>Ditrysia</taxon>
        <taxon>Papilionoidea</taxon>
        <taxon>Pieridae</taxon>
        <taxon>Pierinae</taxon>
        <taxon>Pieris</taxon>
    </lineage>
</organism>
<proteinExistence type="predicted"/>
<dbReference type="GO" id="GO:0005581">
    <property type="term" value="C:collagen trimer"/>
    <property type="evidence" value="ECO:0007669"/>
    <property type="project" value="UniProtKB-KW"/>
</dbReference>
<dbReference type="InterPro" id="IPR008160">
    <property type="entry name" value="Collagen"/>
</dbReference>
<gene>
    <name evidence="5" type="ORF">PIBRA_LOCUS5630</name>
</gene>
<comment type="caution">
    <text evidence="5">The sequence shown here is derived from an EMBL/GenBank/DDBJ whole genome shotgun (WGS) entry which is preliminary data.</text>
</comment>
<feature type="compositionally biased region" description="Pro residues" evidence="2">
    <location>
        <begin position="705"/>
        <end position="717"/>
    </location>
</feature>
<dbReference type="Pfam" id="PF06482">
    <property type="entry name" value="Endostatin"/>
    <property type="match status" value="1"/>
</dbReference>
<feature type="region of interest" description="Disordered" evidence="2">
    <location>
        <begin position="304"/>
        <end position="431"/>
    </location>
</feature>
<dbReference type="InterPro" id="IPR016186">
    <property type="entry name" value="C-type_lectin-like/link_sf"/>
</dbReference>
<feature type="compositionally biased region" description="Acidic residues" evidence="2">
    <location>
        <begin position="246"/>
        <end position="255"/>
    </location>
</feature>
<protein>
    <recommendedName>
        <fullName evidence="7">Collagenase NC10/endostatin domain-containing protein</fullName>
    </recommendedName>
</protein>
<dbReference type="Gene3D" id="3.40.1620.70">
    <property type="match status" value="1"/>
</dbReference>
<feature type="compositionally biased region" description="Basic and acidic residues" evidence="2">
    <location>
        <begin position="550"/>
        <end position="568"/>
    </location>
</feature>
<dbReference type="AlphaFoldDB" id="A0A9P0TK66"/>
<sequence length="1032" mass="109738">MVICGLLNNSVSSYLEEFNVLKHFRDLKNSTDVFDLVTGKDGFDAIQIKTNDTIAMPVKDFDPPLKTLTIPYNFQVIIKIDLQYKAWCIFSIITNGISNIALCFDISSEGMIRIYIQGQGIINQGRFAYNINDTDWIDVFIRIETNKVVIYANCEELEEVFDDDFIQNIEFQGDSILYLGKFTDQDQNTYKGAIEALKITTGGDGISEVCSNGLPASTPGSLERNTNKDHPTAEYLRAFIDITSDDPFAESDTDTDITREKGEKGDKGDAVIGPTGPQGPKGETGACQCTENDVSKILRSVVSSVPELRGPPGEAGPQGRDGYIGEPGAQGDIGPVGPAGPRGERGEPGDPGRDGGSGPKGDPGKDGARGPPGPPGPECPAPVIEKIEETTAPVKSEKGDMGPMGPRGDAGSRGIDGQKGEKGEQGIKGERGDEVTKYLTYKGLDGKPGVKGDKGAPGERGLDGVKGIQGETGKPGSLGIKGDKGDKGDIGSPGSPAKLSSILDATIDPHENAAVVEKLRGFKGDNGETGLKGEKGDQGLIGPQGPPGKDGVDGSHGERGLPGHKGDLGPEGPQGAKGEAGNPGAPGNVPESAIALLKGSKGDRGTPGKMGSRGHTGHPGKHGSVGPVGPKGIKGDRGSQGFKGEKGDKGLDGAHGSKGEKGEIPFIDYKKVKGEKGDTGEPGTAGETGKPGIPGTCEASACPSIPGPPGPPGPPGSPGISLTGPKGEPGGIVPQNNFVRTGSFEDDEDMYAAATIVFRTTSILLKKTTDIRVGTIAYVIQERILLVRVENGWQNVEMGSLFSARSTSHGYADIPESTLPPRTLSSDEKSFIRLVALNEPYPGNMLTSMNRTGRNAVNQECYRQALREFRANNFVAFLTNNVEDLKSLVKTSADRVVPIVNLHGEVLFESWLHLFNGSGAPLPMNKLYSFNGQRVSSNKNWPEKAIWHGSDAYGYRTSRAFCEEWQNDNPLDFGMASPFEKNKLLYQTLYPCDSKLIVLCVEATSRKHTIRRRLPATRRSRHTRKEDFHIDP</sequence>
<feature type="compositionally biased region" description="Basic and acidic residues" evidence="2">
    <location>
        <begin position="449"/>
        <end position="463"/>
    </location>
</feature>
<feature type="compositionally biased region" description="Basic and acidic residues" evidence="2">
    <location>
        <begin position="633"/>
        <end position="679"/>
    </location>
</feature>
<name>A0A9P0TK66_PIEBR</name>
<evidence type="ECO:0000313" key="5">
    <source>
        <dbReference type="EMBL" id="CAH4028830.1"/>
    </source>
</evidence>
<evidence type="ECO:0000256" key="1">
    <source>
        <dbReference type="ARBA" id="ARBA00023119"/>
    </source>
</evidence>
<dbReference type="InterPro" id="IPR013320">
    <property type="entry name" value="ConA-like_dom_sf"/>
</dbReference>
<keyword evidence="1" id="KW-0176">Collagen</keyword>
<dbReference type="InterPro" id="IPR016187">
    <property type="entry name" value="CTDL_fold"/>
</dbReference>
<dbReference type="InterPro" id="IPR045463">
    <property type="entry name" value="XV/XVIII_trimerization_dom"/>
</dbReference>
<feature type="compositionally biased region" description="Basic and acidic residues" evidence="2">
    <location>
        <begin position="342"/>
        <end position="353"/>
    </location>
</feature>
<dbReference type="InterPro" id="IPR010515">
    <property type="entry name" value="Collagenase_NC10/endostatin"/>
</dbReference>
<feature type="compositionally biased region" description="Pro residues" evidence="2">
    <location>
        <begin position="371"/>
        <end position="380"/>
    </location>
</feature>
<feature type="domain" description="Collagen type XV/XVIII trimerization" evidence="4">
    <location>
        <begin position="757"/>
        <end position="801"/>
    </location>
</feature>
<feature type="region of interest" description="Disordered" evidence="2">
    <location>
        <begin position="521"/>
        <end position="737"/>
    </location>
</feature>
<dbReference type="EMBL" id="CALOZG010000005">
    <property type="protein sequence ID" value="CAH4028830.1"/>
    <property type="molecule type" value="Genomic_DNA"/>
</dbReference>
<dbReference type="PANTHER" id="PTHR37456">
    <property type="entry name" value="SI:CH211-266K2.1"/>
    <property type="match status" value="1"/>
</dbReference>
<keyword evidence="6" id="KW-1185">Reference proteome</keyword>
<feature type="region of interest" description="Disordered" evidence="2">
    <location>
        <begin position="246"/>
        <end position="288"/>
    </location>
</feature>
<evidence type="ECO:0000256" key="2">
    <source>
        <dbReference type="SAM" id="MobiDB-lite"/>
    </source>
</evidence>